<evidence type="ECO:0000256" key="1">
    <source>
        <dbReference type="ARBA" id="ARBA00022614"/>
    </source>
</evidence>
<dbReference type="PANTHER" id="PTHR45973">
    <property type="entry name" value="PROTEIN PHOSPHATASE 1 REGULATORY SUBUNIT SDS22-RELATED"/>
    <property type="match status" value="1"/>
</dbReference>
<dbReference type="Pfam" id="PF01302">
    <property type="entry name" value="CAP_GLY"/>
    <property type="match status" value="1"/>
</dbReference>
<dbReference type="EMBL" id="JADCTT010000005">
    <property type="protein sequence ID" value="KAF9751700.1"/>
    <property type="molecule type" value="Genomic_DNA"/>
</dbReference>
<dbReference type="Proteomes" id="UP000616885">
    <property type="component" value="Unassembled WGS sequence"/>
</dbReference>
<dbReference type="InterPro" id="IPR001611">
    <property type="entry name" value="Leu-rich_rpt"/>
</dbReference>
<accession>A0A8H7N9S7</accession>
<keyword evidence="2" id="KW-0677">Repeat</keyword>
<dbReference type="SUPFAM" id="SSF52058">
    <property type="entry name" value="L domain-like"/>
    <property type="match status" value="1"/>
</dbReference>
<dbReference type="Gene3D" id="2.30.30.190">
    <property type="entry name" value="CAP Gly-rich-like domain"/>
    <property type="match status" value="1"/>
</dbReference>
<feature type="compositionally biased region" description="Acidic residues" evidence="3">
    <location>
        <begin position="517"/>
        <end position="526"/>
    </location>
</feature>
<dbReference type="SMART" id="SM01052">
    <property type="entry name" value="CAP_GLY"/>
    <property type="match status" value="1"/>
</dbReference>
<evidence type="ECO:0000259" key="4">
    <source>
        <dbReference type="PROSITE" id="PS50245"/>
    </source>
</evidence>
<reference evidence="5" key="1">
    <citation type="submission" date="2020-10" db="EMBL/GenBank/DDBJ databases">
        <title>High-Quality Genome Resource of Clonostachys rosea strain S41 by Oxford Nanopore Long-Read Sequencing.</title>
        <authorList>
            <person name="Wang H."/>
        </authorList>
    </citation>
    <scope>NUCLEOTIDE SEQUENCE</scope>
    <source>
        <strain evidence="5">S41</strain>
    </source>
</reference>
<evidence type="ECO:0000313" key="5">
    <source>
        <dbReference type="EMBL" id="KAF9751700.1"/>
    </source>
</evidence>
<dbReference type="InterPro" id="IPR032675">
    <property type="entry name" value="LRR_dom_sf"/>
</dbReference>
<feature type="region of interest" description="Disordered" evidence="3">
    <location>
        <begin position="509"/>
        <end position="551"/>
    </location>
</feature>
<dbReference type="InterPro" id="IPR036859">
    <property type="entry name" value="CAP-Gly_dom_sf"/>
</dbReference>
<dbReference type="Gene3D" id="3.80.10.10">
    <property type="entry name" value="Ribonuclease Inhibitor"/>
    <property type="match status" value="2"/>
</dbReference>
<dbReference type="SUPFAM" id="SSF74924">
    <property type="entry name" value="Cap-Gly domain"/>
    <property type="match status" value="1"/>
</dbReference>
<evidence type="ECO:0000256" key="3">
    <source>
        <dbReference type="SAM" id="MobiDB-lite"/>
    </source>
</evidence>
<comment type="caution">
    <text evidence="5">The sequence shown here is derived from an EMBL/GenBank/DDBJ whole genome shotgun (WGS) entry which is preliminary data.</text>
</comment>
<gene>
    <name evidence="5" type="ORF">IM811_013494</name>
</gene>
<keyword evidence="1" id="KW-0433">Leucine-rich repeat</keyword>
<organism evidence="5 6">
    <name type="scientific">Bionectria ochroleuca</name>
    <name type="common">Gliocladium roseum</name>
    <dbReference type="NCBI Taxonomy" id="29856"/>
    <lineage>
        <taxon>Eukaryota</taxon>
        <taxon>Fungi</taxon>
        <taxon>Dikarya</taxon>
        <taxon>Ascomycota</taxon>
        <taxon>Pezizomycotina</taxon>
        <taxon>Sordariomycetes</taxon>
        <taxon>Hypocreomycetidae</taxon>
        <taxon>Hypocreales</taxon>
        <taxon>Bionectriaceae</taxon>
        <taxon>Clonostachys</taxon>
    </lineage>
</organism>
<sequence length="580" mass="64287">MSQTHHLGQRVSFDGALCTVRYIGEVAGTTGTWLGVEWDDSSRGKHDGSHRGVRYFKCLSKSPHAASFVRPTRPAQEPQSFIAALQEKYGSEGTQRETRPADSKIIMFGTKAAQEMGFDKIRRKMAQLQELKMVLLDGMCIATAWAEGEPGIKETCPNIAQLDLTRNLIESIDPVVEICRNLPKLRNLGLSTNRYQSLLSENSVSECREAFQGVSEMGLAETLLSWEDLSYVASRFPSLEIFNVGLNQLSHLPIVDYGSLENTLTTLNLEYNEFESIAALQSLTALTALRNLHLKGNSILQMAPEGTKAPIFPPALKYLDISYNDVQDWAFVDAVPTHFPGITGLRISHNPVYETPDPSSKASSSSTEEAHMFVIARIGALKTLNFTQISHSDRGNAEMFYLSRIAKQLAAVPESDEATVLENHPRYAELCEIYGAPDIIRRQEINPAFLESRLVAVNFHHEGVGSKTSKIPKSYDIYAVKGIAGKLFGIAPLELRLVWETGEWDPVAGYYDRDGDSSDEEVELEDVPERAGGDDNEQDSEDAGSKPGRWVKREVELKDGPRQLGYCVDGLDVTLRIEAN</sequence>
<dbReference type="InterPro" id="IPR000938">
    <property type="entry name" value="CAP-Gly_domain"/>
</dbReference>
<evidence type="ECO:0000313" key="6">
    <source>
        <dbReference type="Proteomes" id="UP000616885"/>
    </source>
</evidence>
<name>A0A8H7N9S7_BIOOC</name>
<protein>
    <recommendedName>
        <fullName evidence="4">CAP-Gly domain-containing protein</fullName>
    </recommendedName>
</protein>
<dbReference type="AlphaFoldDB" id="A0A8H7N9S7"/>
<dbReference type="PROSITE" id="PS50245">
    <property type="entry name" value="CAP_GLY_2"/>
    <property type="match status" value="1"/>
</dbReference>
<feature type="domain" description="CAP-Gly" evidence="4">
    <location>
        <begin position="24"/>
        <end position="70"/>
    </location>
</feature>
<dbReference type="PROSITE" id="PS00845">
    <property type="entry name" value="CAP_GLY_1"/>
    <property type="match status" value="1"/>
</dbReference>
<dbReference type="PANTHER" id="PTHR45973:SF36">
    <property type="entry name" value="CENTRIOLIN"/>
    <property type="match status" value="1"/>
</dbReference>
<proteinExistence type="predicted"/>
<dbReference type="PROSITE" id="PS51450">
    <property type="entry name" value="LRR"/>
    <property type="match status" value="1"/>
</dbReference>
<evidence type="ECO:0000256" key="2">
    <source>
        <dbReference type="ARBA" id="ARBA00022737"/>
    </source>
</evidence>
<dbReference type="InterPro" id="IPR050576">
    <property type="entry name" value="Cilia_flagella_integrity"/>
</dbReference>